<dbReference type="GO" id="GO:0005656">
    <property type="term" value="C:nuclear pre-replicative complex"/>
    <property type="evidence" value="ECO:0007669"/>
    <property type="project" value="TreeGrafter"/>
</dbReference>
<dbReference type="EMBL" id="JAHRHJ020000002">
    <property type="protein sequence ID" value="KAH9327045.1"/>
    <property type="molecule type" value="Genomic_DNA"/>
</dbReference>
<proteinExistence type="predicted"/>
<reference evidence="5 6" key="1">
    <citation type="journal article" date="2021" name="Nat. Plants">
        <title>The Taxus genome provides insights into paclitaxel biosynthesis.</title>
        <authorList>
            <person name="Xiong X."/>
            <person name="Gou J."/>
            <person name="Liao Q."/>
            <person name="Li Y."/>
            <person name="Zhou Q."/>
            <person name="Bi G."/>
            <person name="Li C."/>
            <person name="Du R."/>
            <person name="Wang X."/>
            <person name="Sun T."/>
            <person name="Guo L."/>
            <person name="Liang H."/>
            <person name="Lu P."/>
            <person name="Wu Y."/>
            <person name="Zhang Z."/>
            <person name="Ro D.K."/>
            <person name="Shang Y."/>
            <person name="Huang S."/>
            <person name="Yan J."/>
        </authorList>
    </citation>
    <scope>NUCLEOTIDE SEQUENCE [LARGE SCALE GENOMIC DNA]</scope>
    <source>
        <strain evidence="5">Ta-2019</strain>
    </source>
</reference>
<dbReference type="GO" id="GO:0006364">
    <property type="term" value="P:rRNA processing"/>
    <property type="evidence" value="ECO:0007669"/>
    <property type="project" value="TreeGrafter"/>
</dbReference>
<evidence type="ECO:0000256" key="1">
    <source>
        <dbReference type="ARBA" id="ARBA00022574"/>
    </source>
</evidence>
<evidence type="ECO:0000313" key="5">
    <source>
        <dbReference type="EMBL" id="KAH9327045.1"/>
    </source>
</evidence>
<name>A0AA38GV35_TAXCH</name>
<dbReference type="PROSITE" id="PS50082">
    <property type="entry name" value="WD_REPEATS_2"/>
    <property type="match status" value="1"/>
</dbReference>
<dbReference type="Proteomes" id="UP000824469">
    <property type="component" value="Unassembled WGS sequence"/>
</dbReference>
<dbReference type="PROSITE" id="PS00678">
    <property type="entry name" value="WD_REPEATS_1"/>
    <property type="match status" value="1"/>
</dbReference>
<keyword evidence="6" id="KW-1185">Reference proteome</keyword>
<dbReference type="SMART" id="SM00320">
    <property type="entry name" value="WD40"/>
    <property type="match status" value="1"/>
</dbReference>
<organism evidence="5 6">
    <name type="scientific">Taxus chinensis</name>
    <name type="common">Chinese yew</name>
    <name type="synonym">Taxus wallichiana var. chinensis</name>
    <dbReference type="NCBI Taxonomy" id="29808"/>
    <lineage>
        <taxon>Eukaryota</taxon>
        <taxon>Viridiplantae</taxon>
        <taxon>Streptophyta</taxon>
        <taxon>Embryophyta</taxon>
        <taxon>Tracheophyta</taxon>
        <taxon>Spermatophyta</taxon>
        <taxon>Pinopsida</taxon>
        <taxon>Pinidae</taxon>
        <taxon>Conifers II</taxon>
        <taxon>Cupressales</taxon>
        <taxon>Taxaceae</taxon>
        <taxon>Taxus</taxon>
    </lineage>
</organism>
<comment type="caution">
    <text evidence="5">The sequence shown here is derived from an EMBL/GenBank/DDBJ whole genome shotgun (WGS) entry which is preliminary data.</text>
</comment>
<gene>
    <name evidence="5" type="ORF">KI387_007223</name>
</gene>
<sequence>MKALSAAYNKIHIPVCSASRDNASTTALTALRERKQAELNSSMHTTKQARGSITALAFMTNQFWLVSAAEDCTARVWDVVTGQVIRTFDHRKGNISNLLVIPQIFFHTKGCQKNSSGGSLPRIPVSSLEKSSQQRDGLEETVTVIPSYCSLEEELVRSGSHSAASMKQQIMDLEQEWSPEAIQMKVDSSVENRIQATSMIKHMIE</sequence>
<feature type="non-terminal residue" evidence="5">
    <location>
        <position position="1"/>
    </location>
</feature>
<evidence type="ECO:0000256" key="4">
    <source>
        <dbReference type="SAM" id="MobiDB-lite"/>
    </source>
</evidence>
<dbReference type="InterPro" id="IPR036322">
    <property type="entry name" value="WD40_repeat_dom_sf"/>
</dbReference>
<dbReference type="GO" id="GO:0120330">
    <property type="term" value="C:rixosome complex"/>
    <property type="evidence" value="ECO:0007669"/>
    <property type="project" value="TreeGrafter"/>
</dbReference>
<dbReference type="InterPro" id="IPR019775">
    <property type="entry name" value="WD40_repeat_CS"/>
</dbReference>
<accession>A0AA38GV35</accession>
<dbReference type="SUPFAM" id="SSF50978">
    <property type="entry name" value="WD40 repeat-like"/>
    <property type="match status" value="1"/>
</dbReference>
<feature type="repeat" description="WD" evidence="3">
    <location>
        <begin position="46"/>
        <end position="87"/>
    </location>
</feature>
<feature type="region of interest" description="Disordered" evidence="4">
    <location>
        <begin position="112"/>
        <end position="134"/>
    </location>
</feature>
<dbReference type="InterPro" id="IPR001680">
    <property type="entry name" value="WD40_rpt"/>
</dbReference>
<dbReference type="AlphaFoldDB" id="A0AA38GV35"/>
<dbReference type="Pfam" id="PF00400">
    <property type="entry name" value="WD40"/>
    <property type="match status" value="1"/>
</dbReference>
<keyword evidence="2" id="KW-0677">Repeat</keyword>
<keyword evidence="1 3" id="KW-0853">WD repeat</keyword>
<dbReference type="PANTHER" id="PTHR18763:SF4">
    <property type="entry name" value="PROTEIN ROOT INITIATION DEFECTIVE 3-LIKE"/>
    <property type="match status" value="1"/>
</dbReference>
<dbReference type="Gene3D" id="2.130.10.10">
    <property type="entry name" value="YVTN repeat-like/Quinoprotein amine dehydrogenase"/>
    <property type="match status" value="1"/>
</dbReference>
<dbReference type="InterPro" id="IPR015943">
    <property type="entry name" value="WD40/YVTN_repeat-like_dom_sf"/>
</dbReference>
<evidence type="ECO:0000256" key="3">
    <source>
        <dbReference type="PROSITE-ProRule" id="PRU00221"/>
    </source>
</evidence>
<protein>
    <submittedName>
        <fullName evidence="5">Uncharacterized protein</fullName>
    </submittedName>
</protein>
<dbReference type="InterPro" id="IPR045227">
    <property type="entry name" value="WDR18/Ipi3/RID3"/>
</dbReference>
<dbReference type="PANTHER" id="PTHR18763">
    <property type="entry name" value="WD-REPEAT PROTEIN 18"/>
    <property type="match status" value="1"/>
</dbReference>
<evidence type="ECO:0000313" key="6">
    <source>
        <dbReference type="Proteomes" id="UP000824469"/>
    </source>
</evidence>
<evidence type="ECO:0000256" key="2">
    <source>
        <dbReference type="ARBA" id="ARBA00022737"/>
    </source>
</evidence>
<dbReference type="GO" id="GO:0006261">
    <property type="term" value="P:DNA-templated DNA replication"/>
    <property type="evidence" value="ECO:0007669"/>
    <property type="project" value="TreeGrafter"/>
</dbReference>